<accession>A0A8J6LE82</accession>
<gene>
    <name evidence="1" type="ORF">GEV33_003287</name>
</gene>
<reference evidence="1" key="2">
    <citation type="submission" date="2021-08" db="EMBL/GenBank/DDBJ databases">
        <authorList>
            <person name="Eriksson T."/>
        </authorList>
    </citation>
    <scope>NUCLEOTIDE SEQUENCE</scope>
    <source>
        <strain evidence="1">Stoneville</strain>
        <tissue evidence="1">Whole head</tissue>
    </source>
</reference>
<protein>
    <submittedName>
        <fullName evidence="1">Uncharacterized protein</fullName>
    </submittedName>
</protein>
<comment type="caution">
    <text evidence="1">The sequence shown here is derived from an EMBL/GenBank/DDBJ whole genome shotgun (WGS) entry which is preliminary data.</text>
</comment>
<dbReference type="EMBL" id="JABDTM020014387">
    <property type="protein sequence ID" value="KAH0819504.1"/>
    <property type="molecule type" value="Genomic_DNA"/>
</dbReference>
<evidence type="ECO:0000313" key="1">
    <source>
        <dbReference type="EMBL" id="KAH0819504.1"/>
    </source>
</evidence>
<dbReference type="Proteomes" id="UP000719412">
    <property type="component" value="Unassembled WGS sequence"/>
</dbReference>
<dbReference type="AlphaFoldDB" id="A0A8J6LE82"/>
<name>A0A8J6LE82_TENMO</name>
<organism evidence="1 2">
    <name type="scientific">Tenebrio molitor</name>
    <name type="common">Yellow mealworm beetle</name>
    <dbReference type="NCBI Taxonomy" id="7067"/>
    <lineage>
        <taxon>Eukaryota</taxon>
        <taxon>Metazoa</taxon>
        <taxon>Ecdysozoa</taxon>
        <taxon>Arthropoda</taxon>
        <taxon>Hexapoda</taxon>
        <taxon>Insecta</taxon>
        <taxon>Pterygota</taxon>
        <taxon>Neoptera</taxon>
        <taxon>Endopterygota</taxon>
        <taxon>Coleoptera</taxon>
        <taxon>Polyphaga</taxon>
        <taxon>Cucujiformia</taxon>
        <taxon>Tenebrionidae</taxon>
        <taxon>Tenebrio</taxon>
    </lineage>
</organism>
<sequence>MKLLESGSACFYPYTTPDGFHLGREERNGGKSIRVSGAGDLLIHNAQRNGEGRRVDDYTSTRWTIKFVNALGARSGGRLQRVAASRILRPEVQPPRRRRRLRQPVRTTLASFFRERSPWASTPGGRTLSMFVIVERNVDEKIVSMVSARLLTMSGVSDGAGDVKELPALLDIFYSYLCTKGVTTMITPGERRIQLEG</sequence>
<reference evidence="1" key="1">
    <citation type="journal article" date="2020" name="J Insects Food Feed">
        <title>The yellow mealworm (Tenebrio molitor) genome: a resource for the emerging insects as food and feed industry.</title>
        <authorList>
            <person name="Eriksson T."/>
            <person name="Andere A."/>
            <person name="Kelstrup H."/>
            <person name="Emery V."/>
            <person name="Picard C."/>
        </authorList>
    </citation>
    <scope>NUCLEOTIDE SEQUENCE</scope>
    <source>
        <strain evidence="1">Stoneville</strain>
        <tissue evidence="1">Whole head</tissue>
    </source>
</reference>
<evidence type="ECO:0000313" key="2">
    <source>
        <dbReference type="Proteomes" id="UP000719412"/>
    </source>
</evidence>
<keyword evidence="2" id="KW-1185">Reference proteome</keyword>
<proteinExistence type="predicted"/>